<name>A0A4U2Y7G6_9BACL</name>
<protein>
    <submittedName>
        <fullName evidence="1">Uncharacterized protein</fullName>
    </submittedName>
</protein>
<dbReference type="Proteomes" id="UP000307841">
    <property type="component" value="Unassembled WGS sequence"/>
</dbReference>
<dbReference type="AlphaFoldDB" id="A0A4U2Y7G6"/>
<gene>
    <name evidence="1" type="ORF">E8L90_14380</name>
</gene>
<evidence type="ECO:0000313" key="2">
    <source>
        <dbReference type="Proteomes" id="UP000307841"/>
    </source>
</evidence>
<comment type="caution">
    <text evidence="1">The sequence shown here is derived from an EMBL/GenBank/DDBJ whole genome shotgun (WGS) entry which is preliminary data.</text>
</comment>
<accession>A0A4U2Y7G6</accession>
<proteinExistence type="predicted"/>
<evidence type="ECO:0000313" key="1">
    <source>
        <dbReference type="EMBL" id="TKI56556.1"/>
    </source>
</evidence>
<organism evidence="1 2">
    <name type="scientific">Brevibacillus antibioticus</name>
    <dbReference type="NCBI Taxonomy" id="2570228"/>
    <lineage>
        <taxon>Bacteria</taxon>
        <taxon>Bacillati</taxon>
        <taxon>Bacillota</taxon>
        <taxon>Bacilli</taxon>
        <taxon>Bacillales</taxon>
        <taxon>Paenibacillaceae</taxon>
        <taxon>Brevibacillus</taxon>
    </lineage>
</organism>
<sequence length="80" mass="9066">MKKKESLKKAMGKQLTIFDLDTSPSYKEIEMDGQLFRADKFVKSASGGYVIEVEKFYPGAGWIKIQNDEMIKRIAMALAT</sequence>
<keyword evidence="2" id="KW-1185">Reference proteome</keyword>
<dbReference type="EMBL" id="SZNK01000001">
    <property type="protein sequence ID" value="TKI56556.1"/>
    <property type="molecule type" value="Genomic_DNA"/>
</dbReference>
<dbReference type="RefSeq" id="WP_137029989.1">
    <property type="nucleotide sequence ID" value="NZ_SZNK01000001.1"/>
</dbReference>
<reference evidence="1 2" key="1">
    <citation type="submission" date="2019-04" db="EMBL/GenBank/DDBJ databases">
        <title>Whole genome sequencing of Brevibacillus sp. TGS2-1.</title>
        <authorList>
            <person name="Choi A."/>
        </authorList>
    </citation>
    <scope>NUCLEOTIDE SEQUENCE [LARGE SCALE GENOMIC DNA]</scope>
    <source>
        <strain evidence="1 2">TGS2-1</strain>
    </source>
</reference>